<evidence type="ECO:0000259" key="4">
    <source>
        <dbReference type="PROSITE" id="PS51077"/>
    </source>
</evidence>
<dbReference type="Pfam" id="PF09339">
    <property type="entry name" value="HTH_IclR"/>
    <property type="match status" value="1"/>
</dbReference>
<keyword evidence="1" id="KW-0805">Transcription regulation</keyword>
<dbReference type="PANTHER" id="PTHR30136:SF24">
    <property type="entry name" value="HTH-TYPE TRANSCRIPTIONAL REPRESSOR ALLR"/>
    <property type="match status" value="1"/>
</dbReference>
<dbReference type="InterPro" id="IPR050707">
    <property type="entry name" value="HTH_MetabolicPath_Reg"/>
</dbReference>
<dbReference type="EMBL" id="JBEPSH010000007">
    <property type="protein sequence ID" value="MET4578484.1"/>
    <property type="molecule type" value="Genomic_DNA"/>
</dbReference>
<gene>
    <name evidence="6" type="ORF">ABIE13_003600</name>
</gene>
<dbReference type="InterPro" id="IPR005471">
    <property type="entry name" value="Tscrpt_reg_IclR_N"/>
</dbReference>
<proteinExistence type="predicted"/>
<dbReference type="InterPro" id="IPR036388">
    <property type="entry name" value="WH-like_DNA-bd_sf"/>
</dbReference>
<sequence>MQGRSSSVVEDNGFLATGRERATGAIGGPRSPIRTLRILEIIAKSTEGVGLAQLSQSLVIPKTSLFNMLRPLVAEGYLLQLESGYVLGPSSLRLSFRASRHSAFLRSMRPALELYASRLGETTAFVMLDETQAHTEYMEVAEGSRAIRYVVRAGETRPLYCTSAGLAVMAWQPAHQVTQYLETTDLQKVTPQTVIDRAAIMEKLEIIRREGVCVTKGEYSEDVCGIAAPVFCRPRPDLAVGAVTTGIPMHRATVSQDFYTNLVKKAAADISAELVRSYAPS</sequence>
<name>A0ABV2QBU5_9BURK</name>
<dbReference type="SMART" id="SM00346">
    <property type="entry name" value="HTH_ICLR"/>
    <property type="match status" value="1"/>
</dbReference>
<dbReference type="InterPro" id="IPR029016">
    <property type="entry name" value="GAF-like_dom_sf"/>
</dbReference>
<accession>A0ABV2QBU5</accession>
<feature type="domain" description="HTH iclR-type" evidence="4">
    <location>
        <begin position="29"/>
        <end position="89"/>
    </location>
</feature>
<dbReference type="SUPFAM" id="SSF46785">
    <property type="entry name" value="Winged helix' DNA-binding domain"/>
    <property type="match status" value="1"/>
</dbReference>
<dbReference type="PANTHER" id="PTHR30136">
    <property type="entry name" value="HELIX-TURN-HELIX TRANSCRIPTIONAL REGULATOR, ICLR FAMILY"/>
    <property type="match status" value="1"/>
</dbReference>
<feature type="domain" description="IclR-ED" evidence="5">
    <location>
        <begin position="90"/>
        <end position="276"/>
    </location>
</feature>
<evidence type="ECO:0000256" key="3">
    <source>
        <dbReference type="ARBA" id="ARBA00023163"/>
    </source>
</evidence>
<dbReference type="Gene3D" id="1.10.10.10">
    <property type="entry name" value="Winged helix-like DNA-binding domain superfamily/Winged helix DNA-binding domain"/>
    <property type="match status" value="1"/>
</dbReference>
<dbReference type="Proteomes" id="UP001549320">
    <property type="component" value="Unassembled WGS sequence"/>
</dbReference>
<evidence type="ECO:0000259" key="5">
    <source>
        <dbReference type="PROSITE" id="PS51078"/>
    </source>
</evidence>
<comment type="caution">
    <text evidence="6">The sequence shown here is derived from an EMBL/GenBank/DDBJ whole genome shotgun (WGS) entry which is preliminary data.</text>
</comment>
<protein>
    <submittedName>
        <fullName evidence="6">IclR family acetate operon transcriptional repressor</fullName>
    </submittedName>
</protein>
<keyword evidence="3" id="KW-0804">Transcription</keyword>
<dbReference type="Pfam" id="PF01614">
    <property type="entry name" value="IclR_C"/>
    <property type="match status" value="1"/>
</dbReference>
<dbReference type="InterPro" id="IPR036390">
    <property type="entry name" value="WH_DNA-bd_sf"/>
</dbReference>
<reference evidence="6 7" key="1">
    <citation type="submission" date="2024-06" db="EMBL/GenBank/DDBJ databases">
        <title>Sorghum-associated microbial communities from plants grown in Nebraska, USA.</title>
        <authorList>
            <person name="Schachtman D."/>
        </authorList>
    </citation>
    <scope>NUCLEOTIDE SEQUENCE [LARGE SCALE GENOMIC DNA]</scope>
    <source>
        <strain evidence="6 7">2709</strain>
    </source>
</reference>
<dbReference type="PROSITE" id="PS51077">
    <property type="entry name" value="HTH_ICLR"/>
    <property type="match status" value="1"/>
</dbReference>
<dbReference type="Gene3D" id="3.30.450.40">
    <property type="match status" value="1"/>
</dbReference>
<dbReference type="InterPro" id="IPR014757">
    <property type="entry name" value="Tscrpt_reg_IclR_C"/>
</dbReference>
<evidence type="ECO:0000256" key="1">
    <source>
        <dbReference type="ARBA" id="ARBA00023015"/>
    </source>
</evidence>
<organism evidence="6 7">
    <name type="scientific">Ottowia thiooxydans</name>
    <dbReference type="NCBI Taxonomy" id="219182"/>
    <lineage>
        <taxon>Bacteria</taxon>
        <taxon>Pseudomonadati</taxon>
        <taxon>Pseudomonadota</taxon>
        <taxon>Betaproteobacteria</taxon>
        <taxon>Burkholderiales</taxon>
        <taxon>Comamonadaceae</taxon>
        <taxon>Ottowia</taxon>
    </lineage>
</organism>
<keyword evidence="2" id="KW-0238">DNA-binding</keyword>
<evidence type="ECO:0000313" key="6">
    <source>
        <dbReference type="EMBL" id="MET4578484.1"/>
    </source>
</evidence>
<keyword evidence="7" id="KW-1185">Reference proteome</keyword>
<dbReference type="SUPFAM" id="SSF55781">
    <property type="entry name" value="GAF domain-like"/>
    <property type="match status" value="1"/>
</dbReference>
<dbReference type="PROSITE" id="PS51078">
    <property type="entry name" value="ICLR_ED"/>
    <property type="match status" value="1"/>
</dbReference>
<evidence type="ECO:0000256" key="2">
    <source>
        <dbReference type="ARBA" id="ARBA00023125"/>
    </source>
</evidence>
<evidence type="ECO:0000313" key="7">
    <source>
        <dbReference type="Proteomes" id="UP001549320"/>
    </source>
</evidence>